<feature type="domain" description="NAD(P)-binding" evidence="1">
    <location>
        <begin position="28"/>
        <end position="139"/>
    </location>
</feature>
<dbReference type="InterPro" id="IPR051604">
    <property type="entry name" value="Ergot_Alk_Oxidoreductase"/>
</dbReference>
<dbReference type="PANTHER" id="PTHR43162:SF1">
    <property type="entry name" value="PRESTALK A DIFFERENTIATION PROTEIN A"/>
    <property type="match status" value="1"/>
</dbReference>
<accession>A0A0A1NWJ4</accession>
<dbReference type="Gene3D" id="3.40.50.720">
    <property type="entry name" value="NAD(P)-binding Rossmann-like Domain"/>
    <property type="match status" value="1"/>
</dbReference>
<dbReference type="VEuPathDB" id="FungiDB:BCV72DRAFT_12809"/>
<dbReference type="InterPro" id="IPR036291">
    <property type="entry name" value="NAD(P)-bd_dom_sf"/>
</dbReference>
<dbReference type="InterPro" id="IPR016040">
    <property type="entry name" value="NAD(P)-bd_dom"/>
</dbReference>
<dbReference type="PANTHER" id="PTHR43162">
    <property type="match status" value="1"/>
</dbReference>
<dbReference type="Proteomes" id="UP000242381">
    <property type="component" value="Unassembled WGS sequence"/>
</dbReference>
<dbReference type="AlphaFoldDB" id="A0A0A1NWJ4"/>
<dbReference type="EMBL" id="KV921590">
    <property type="protein sequence ID" value="ORE12895.1"/>
    <property type="molecule type" value="Genomic_DNA"/>
</dbReference>
<protein>
    <submittedName>
        <fullName evidence="2">NAD(P)-binding protein</fullName>
    </submittedName>
</protein>
<evidence type="ECO:0000313" key="2">
    <source>
        <dbReference type="EMBL" id="ORE12895.1"/>
    </source>
</evidence>
<name>A0A0A1NWJ4_RHIZD</name>
<sequence length="334" mass="38322">MLLITSADQLMGYSITSHLAQFDHLRSHLRVLCETKSRCHGFRRAGIDVHQVDYNHPNQLSVALRGVDHVVLVIGNEANRVKHAKNICEAASRSGVKSIICVSHVGAVSRNHSSLQDYFQIEQEVIQLPCQYTILRLEFIQQYFHLWANYAEKTKGLLLPVAESVEICPIDISDVCKVIESLVLDRRQQMVRHLDLCHDGQVYILSGPELLNGKQMAQLIADATGYEGFKFHQARPMDLSYYLENLGSDVWFDARLKQEMSKIFNETFTNEEYRKRAYSVPTSKQIQTILDYFDWVQKTSSSVCVPHASMITNLSRKPLRLFFEENANMFKPRV</sequence>
<gene>
    <name evidence="2" type="ORF">BCV71DRAFT_239731</name>
</gene>
<evidence type="ECO:0000313" key="3">
    <source>
        <dbReference type="Proteomes" id="UP000242381"/>
    </source>
</evidence>
<dbReference type="Gene3D" id="3.90.25.10">
    <property type="entry name" value="UDP-galactose 4-epimerase, domain 1"/>
    <property type="match status" value="1"/>
</dbReference>
<reference evidence="2 3" key="1">
    <citation type="journal article" date="2016" name="Proc. Natl. Acad. Sci. U.S.A.">
        <title>Lipid metabolic changes in an early divergent fungus govern the establishment of a mutualistic symbiosis with endobacteria.</title>
        <authorList>
            <person name="Lastovetsky O.A."/>
            <person name="Gaspar M.L."/>
            <person name="Mondo S.J."/>
            <person name="LaButti K.M."/>
            <person name="Sandor L."/>
            <person name="Grigoriev I.V."/>
            <person name="Henry S.A."/>
            <person name="Pawlowska T.E."/>
        </authorList>
    </citation>
    <scope>NUCLEOTIDE SEQUENCE [LARGE SCALE GENOMIC DNA]</scope>
    <source>
        <strain evidence="2 3">ATCC 11559</strain>
    </source>
</reference>
<dbReference type="Pfam" id="PF13460">
    <property type="entry name" value="NAD_binding_10"/>
    <property type="match status" value="1"/>
</dbReference>
<evidence type="ECO:0000259" key="1">
    <source>
        <dbReference type="Pfam" id="PF13460"/>
    </source>
</evidence>
<organism evidence="2 3">
    <name type="scientific">Rhizopus microsporus</name>
    <dbReference type="NCBI Taxonomy" id="58291"/>
    <lineage>
        <taxon>Eukaryota</taxon>
        <taxon>Fungi</taxon>
        <taxon>Fungi incertae sedis</taxon>
        <taxon>Mucoromycota</taxon>
        <taxon>Mucoromycotina</taxon>
        <taxon>Mucoromycetes</taxon>
        <taxon>Mucorales</taxon>
        <taxon>Mucorineae</taxon>
        <taxon>Rhizopodaceae</taxon>
        <taxon>Rhizopus</taxon>
    </lineage>
</organism>
<dbReference type="SUPFAM" id="SSF51735">
    <property type="entry name" value="NAD(P)-binding Rossmann-fold domains"/>
    <property type="match status" value="1"/>
</dbReference>
<dbReference type="OMA" id="VWFDARL"/>
<proteinExistence type="predicted"/>